<gene>
    <name evidence="4" type="ORF">EYC80_000047</name>
</gene>
<evidence type="ECO:0000313" key="5">
    <source>
        <dbReference type="Proteomes" id="UP000326757"/>
    </source>
</evidence>
<proteinExistence type="predicted"/>
<dbReference type="Proteomes" id="UP000326757">
    <property type="component" value="Unassembled WGS sequence"/>
</dbReference>
<keyword evidence="5" id="KW-1185">Reference proteome</keyword>
<reference evidence="4 5" key="1">
    <citation type="submission" date="2019-06" db="EMBL/GenBank/DDBJ databases">
        <title>Genome Sequence of the Brown Rot Fungal Pathogen Monilinia laxa.</title>
        <authorList>
            <person name="De Miccolis Angelini R.M."/>
            <person name="Landi L."/>
            <person name="Abate D."/>
            <person name="Pollastro S."/>
            <person name="Romanazzi G."/>
            <person name="Faretra F."/>
        </authorList>
    </citation>
    <scope>NUCLEOTIDE SEQUENCE [LARGE SCALE GENOMIC DNA]</scope>
    <source>
        <strain evidence="4 5">Mlax316</strain>
    </source>
</reference>
<dbReference type="GO" id="GO:0016787">
    <property type="term" value="F:hydrolase activity"/>
    <property type="evidence" value="ECO:0007669"/>
    <property type="project" value="UniProtKB-KW"/>
</dbReference>
<accession>A0A5N6K9F5</accession>
<feature type="domain" description="Alpha/beta hydrolase fold-3" evidence="3">
    <location>
        <begin position="119"/>
        <end position="345"/>
    </location>
</feature>
<dbReference type="Pfam" id="PF07859">
    <property type="entry name" value="Abhydrolase_3"/>
    <property type="match status" value="1"/>
</dbReference>
<dbReference type="AlphaFoldDB" id="A0A5N6K9F5"/>
<keyword evidence="2" id="KW-0812">Transmembrane</keyword>
<keyword evidence="1" id="KW-0378">Hydrolase</keyword>
<evidence type="ECO:0000256" key="2">
    <source>
        <dbReference type="SAM" id="Phobius"/>
    </source>
</evidence>
<comment type="caution">
    <text evidence="4">The sequence shown here is derived from an EMBL/GenBank/DDBJ whole genome shotgun (WGS) entry which is preliminary data.</text>
</comment>
<keyword evidence="2" id="KW-1133">Transmembrane helix</keyword>
<keyword evidence="2" id="KW-0472">Membrane</keyword>
<dbReference type="OrthoDB" id="2152029at2759"/>
<dbReference type="InterPro" id="IPR013094">
    <property type="entry name" value="AB_hydrolase_3"/>
</dbReference>
<dbReference type="InterPro" id="IPR029058">
    <property type="entry name" value="AB_hydrolase_fold"/>
</dbReference>
<dbReference type="EMBL" id="VIGI01000005">
    <property type="protein sequence ID" value="KAB8299795.1"/>
    <property type="molecule type" value="Genomic_DNA"/>
</dbReference>
<dbReference type="PANTHER" id="PTHR48081">
    <property type="entry name" value="AB HYDROLASE SUPERFAMILY PROTEIN C4A8.06C"/>
    <property type="match status" value="1"/>
</dbReference>
<dbReference type="InterPro" id="IPR050300">
    <property type="entry name" value="GDXG_lipolytic_enzyme"/>
</dbReference>
<dbReference type="Gene3D" id="3.40.50.1820">
    <property type="entry name" value="alpha/beta hydrolase"/>
    <property type="match status" value="1"/>
</dbReference>
<name>A0A5N6K9F5_MONLA</name>
<evidence type="ECO:0000256" key="1">
    <source>
        <dbReference type="ARBA" id="ARBA00022801"/>
    </source>
</evidence>
<feature type="transmembrane region" description="Helical" evidence="2">
    <location>
        <begin position="21"/>
        <end position="43"/>
    </location>
</feature>
<protein>
    <recommendedName>
        <fullName evidence="3">Alpha/beta hydrolase fold-3 domain-containing protein</fullName>
    </recommendedName>
</protein>
<evidence type="ECO:0000259" key="3">
    <source>
        <dbReference type="Pfam" id="PF07859"/>
    </source>
</evidence>
<dbReference type="SUPFAM" id="SSF53474">
    <property type="entry name" value="alpha/beta-Hydrolases"/>
    <property type="match status" value="1"/>
</dbReference>
<dbReference type="PANTHER" id="PTHR48081:SF31">
    <property type="entry name" value="STERYL ACETYL HYDROLASE MUG81-RELATED"/>
    <property type="match status" value="1"/>
</dbReference>
<organism evidence="4 5">
    <name type="scientific">Monilinia laxa</name>
    <name type="common">Brown rot fungus</name>
    <name type="synonym">Sclerotinia laxa</name>
    <dbReference type="NCBI Taxonomy" id="61186"/>
    <lineage>
        <taxon>Eukaryota</taxon>
        <taxon>Fungi</taxon>
        <taxon>Dikarya</taxon>
        <taxon>Ascomycota</taxon>
        <taxon>Pezizomycotina</taxon>
        <taxon>Leotiomycetes</taxon>
        <taxon>Helotiales</taxon>
        <taxon>Sclerotiniaceae</taxon>
        <taxon>Monilinia</taxon>
    </lineage>
</organism>
<sequence length="375" mass="41621">MSSSTLAQRKLRDTISITEKLDLGLAYMSIVGNTFLGLLTGIWRTRNAPRGSYKKYVFMTAVRTMSRRMSPRQLLYVKANTDQVYANVCKKRGVEPSSETLEDGTQAHWIGEKGAKKIIINLHGGGFVLPATAEAFEFMFNLVDGAEKKERSLAVLFLSYDLSPSVRYPRQLVQAAALLNHVIHNLNYPPSSIILVGDSAGANLALALLSHIVHGHPNETIPKVQLKEPLDGVVLLAPWLTFATSSKSFEANRYKDLLDSTALEHWSRQYQSSTPSDDYIESLYASPSWWKGLPDATASILIVTGENEVFVDDVKAFAGKLQEIATEAGAASLAVELKAVENEHHDQPNFGFGDDGFAREKSQAWEITKWMWERC</sequence>
<evidence type="ECO:0000313" key="4">
    <source>
        <dbReference type="EMBL" id="KAB8299795.1"/>
    </source>
</evidence>